<name>A0A511XI60_9PROT</name>
<dbReference type="Gene3D" id="3.40.190.10">
    <property type="entry name" value="Periplasmic binding protein-like II"/>
    <property type="match status" value="2"/>
</dbReference>
<dbReference type="Pfam" id="PF13416">
    <property type="entry name" value="SBP_bac_8"/>
    <property type="match status" value="1"/>
</dbReference>
<accession>A0A511XI60</accession>
<dbReference type="EMBL" id="BJYG01000007">
    <property type="protein sequence ID" value="GEN62630.1"/>
    <property type="molecule type" value="Genomic_DNA"/>
</dbReference>
<keyword evidence="1" id="KW-0732">Signal</keyword>
<proteinExistence type="predicted"/>
<dbReference type="RefSeq" id="WP_173572012.1">
    <property type="nucleotide sequence ID" value="NZ_BJYG01000007.1"/>
</dbReference>
<organism evidence="2 3">
    <name type="scientific">Acetobacter oeni</name>
    <dbReference type="NCBI Taxonomy" id="304077"/>
    <lineage>
        <taxon>Bacteria</taxon>
        <taxon>Pseudomonadati</taxon>
        <taxon>Pseudomonadota</taxon>
        <taxon>Alphaproteobacteria</taxon>
        <taxon>Acetobacterales</taxon>
        <taxon>Acetobacteraceae</taxon>
        <taxon>Acetobacter</taxon>
    </lineage>
</organism>
<keyword evidence="3" id="KW-1185">Reference proteome</keyword>
<dbReference type="PANTHER" id="PTHR30222:SF2">
    <property type="entry name" value="ABC TRANSPORTER SUBSTRATE-BINDING PROTEIN"/>
    <property type="match status" value="1"/>
</dbReference>
<dbReference type="Proteomes" id="UP000321746">
    <property type="component" value="Unassembled WGS sequence"/>
</dbReference>
<comment type="caution">
    <text evidence="2">The sequence shown here is derived from an EMBL/GenBank/DDBJ whole genome shotgun (WGS) entry which is preliminary data.</text>
</comment>
<dbReference type="SUPFAM" id="SSF53850">
    <property type="entry name" value="Periplasmic binding protein-like II"/>
    <property type="match status" value="1"/>
</dbReference>
<protein>
    <submittedName>
        <fullName evidence="2">ABC transporter</fullName>
    </submittedName>
</protein>
<sequence>MNDIFWQPFTRITGQRITTIIRNNDLTTLEKKTGTPQRSWSLALTEDEVAQAGCNDGAFLSSDTDAADPATRESSSCNVPAFSLDFTLAWDTSRFRGKPDWKDFWDVARHPGKRGLRADPRGTLEAALLSDGVPPDAIYRVLSTPEGVNRAFRRLNQLRPYIVWWTAPGDAMRILTTGAALMGVAATADVFITNSKHPNPGFGLLPSSIFYINYDWVIPAGTMRGEAAAQALRTWIIKPEQRETFSSRISLLTENRNNRDPDASHESPASLFSNSFWRDHLPALQEQFRQWLAEH</sequence>
<dbReference type="InterPro" id="IPR006059">
    <property type="entry name" value="SBP"/>
</dbReference>
<dbReference type="AlphaFoldDB" id="A0A511XI60"/>
<evidence type="ECO:0000256" key="1">
    <source>
        <dbReference type="ARBA" id="ARBA00022729"/>
    </source>
</evidence>
<dbReference type="PANTHER" id="PTHR30222">
    <property type="entry name" value="SPERMIDINE/PUTRESCINE-BINDING PERIPLASMIC PROTEIN"/>
    <property type="match status" value="1"/>
</dbReference>
<evidence type="ECO:0000313" key="3">
    <source>
        <dbReference type="Proteomes" id="UP000321746"/>
    </source>
</evidence>
<reference evidence="2 3" key="1">
    <citation type="submission" date="2019-07" db="EMBL/GenBank/DDBJ databases">
        <title>Whole genome shotgun sequence of Acetobacter oeni NBRC 105207.</title>
        <authorList>
            <person name="Hosoyama A."/>
            <person name="Uohara A."/>
            <person name="Ohji S."/>
            <person name="Ichikawa N."/>
        </authorList>
    </citation>
    <scope>NUCLEOTIDE SEQUENCE [LARGE SCALE GENOMIC DNA]</scope>
    <source>
        <strain evidence="2 3">NBRC 105207</strain>
    </source>
</reference>
<evidence type="ECO:0000313" key="2">
    <source>
        <dbReference type="EMBL" id="GEN62630.1"/>
    </source>
</evidence>
<gene>
    <name evidence="2" type="ORF">AOE01nite_08540</name>
</gene>